<accession>A0A834K011</accession>
<gene>
    <name evidence="1" type="ORF">HZH66_007654</name>
</gene>
<sequence>MIVRAFRERWPQGRSGVRSGVPGGGQDGTTAAIPFSSRYTSAIYAFVSPKLPRLARTVSSASPFYHRVAVACDRARGKETSQRNPSKLPAAAVAPSIVVQLHHPATFHSPAYVNPLLPMSTT</sequence>
<evidence type="ECO:0000313" key="1">
    <source>
        <dbReference type="EMBL" id="KAF7396792.1"/>
    </source>
</evidence>
<proteinExistence type="predicted"/>
<comment type="caution">
    <text evidence="1">The sequence shown here is derived from an EMBL/GenBank/DDBJ whole genome shotgun (WGS) entry which is preliminary data.</text>
</comment>
<name>A0A834K011_VESVU</name>
<dbReference type="Proteomes" id="UP000614350">
    <property type="component" value="Unassembled WGS sequence"/>
</dbReference>
<dbReference type="EMBL" id="JACSEA010000007">
    <property type="protein sequence ID" value="KAF7396792.1"/>
    <property type="molecule type" value="Genomic_DNA"/>
</dbReference>
<evidence type="ECO:0000313" key="2">
    <source>
        <dbReference type="Proteomes" id="UP000614350"/>
    </source>
</evidence>
<dbReference type="AlphaFoldDB" id="A0A834K011"/>
<reference evidence="1" key="1">
    <citation type="journal article" date="2020" name="G3 (Bethesda)">
        <title>High-Quality Assemblies for Three Invasive Social Wasps from the &lt;i&gt;Vespula&lt;/i&gt; Genus.</title>
        <authorList>
            <person name="Harrop T.W.R."/>
            <person name="Guhlin J."/>
            <person name="McLaughlin G.M."/>
            <person name="Permina E."/>
            <person name="Stockwell P."/>
            <person name="Gilligan J."/>
            <person name="Le Lec M.F."/>
            <person name="Gruber M.A.M."/>
            <person name="Quinn O."/>
            <person name="Lovegrove M."/>
            <person name="Duncan E.J."/>
            <person name="Remnant E.J."/>
            <person name="Van Eeckhoven J."/>
            <person name="Graham B."/>
            <person name="Knapp R.A."/>
            <person name="Langford K.W."/>
            <person name="Kronenberg Z."/>
            <person name="Press M.O."/>
            <person name="Eacker S.M."/>
            <person name="Wilson-Rankin E.E."/>
            <person name="Purcell J."/>
            <person name="Lester P.J."/>
            <person name="Dearden P.K."/>
        </authorList>
    </citation>
    <scope>NUCLEOTIDE SEQUENCE</scope>
    <source>
        <strain evidence="1">Marl-1</strain>
    </source>
</reference>
<organism evidence="1 2">
    <name type="scientific">Vespula vulgaris</name>
    <name type="common">Yellow jacket</name>
    <name type="synonym">Wasp</name>
    <dbReference type="NCBI Taxonomy" id="7454"/>
    <lineage>
        <taxon>Eukaryota</taxon>
        <taxon>Metazoa</taxon>
        <taxon>Ecdysozoa</taxon>
        <taxon>Arthropoda</taxon>
        <taxon>Hexapoda</taxon>
        <taxon>Insecta</taxon>
        <taxon>Pterygota</taxon>
        <taxon>Neoptera</taxon>
        <taxon>Endopterygota</taxon>
        <taxon>Hymenoptera</taxon>
        <taxon>Apocrita</taxon>
        <taxon>Aculeata</taxon>
        <taxon>Vespoidea</taxon>
        <taxon>Vespidae</taxon>
        <taxon>Vespinae</taxon>
        <taxon>Vespula</taxon>
    </lineage>
</organism>
<protein>
    <submittedName>
        <fullName evidence="1">Uncharacterized protein</fullName>
    </submittedName>
</protein>
<keyword evidence="2" id="KW-1185">Reference proteome</keyword>